<name>A0AAD4X4G9_9MAGN</name>
<gene>
    <name evidence="2" type="ORF">MKW98_020421</name>
</gene>
<feature type="compositionally biased region" description="Polar residues" evidence="1">
    <location>
        <begin position="45"/>
        <end position="54"/>
    </location>
</feature>
<protein>
    <submittedName>
        <fullName evidence="2">Uncharacterized protein</fullName>
    </submittedName>
</protein>
<evidence type="ECO:0000313" key="2">
    <source>
        <dbReference type="EMBL" id="KAI3835305.1"/>
    </source>
</evidence>
<evidence type="ECO:0000313" key="3">
    <source>
        <dbReference type="Proteomes" id="UP001202328"/>
    </source>
</evidence>
<sequence>MSAKKMGSDRDNRPQEETADIKELLKVLIQSQAKLADAQEKQAKSQENTQNQMLEQAKSQEDIQNEILEALRSIKSAGNSQ</sequence>
<dbReference type="AlphaFoldDB" id="A0AAD4X4G9"/>
<dbReference type="EMBL" id="JAJJMB010017752">
    <property type="protein sequence ID" value="KAI3835305.1"/>
    <property type="molecule type" value="Genomic_DNA"/>
</dbReference>
<feature type="region of interest" description="Disordered" evidence="1">
    <location>
        <begin position="35"/>
        <end position="61"/>
    </location>
</feature>
<dbReference type="Proteomes" id="UP001202328">
    <property type="component" value="Unassembled WGS sequence"/>
</dbReference>
<evidence type="ECO:0000256" key="1">
    <source>
        <dbReference type="SAM" id="MobiDB-lite"/>
    </source>
</evidence>
<accession>A0AAD4X4G9</accession>
<reference evidence="2" key="1">
    <citation type="submission" date="2022-04" db="EMBL/GenBank/DDBJ databases">
        <title>A functionally conserved STORR gene fusion in Papaver species that diverged 16.8 million years ago.</title>
        <authorList>
            <person name="Catania T."/>
        </authorList>
    </citation>
    <scope>NUCLEOTIDE SEQUENCE</scope>
    <source>
        <strain evidence="2">S-188037</strain>
    </source>
</reference>
<keyword evidence="3" id="KW-1185">Reference proteome</keyword>
<organism evidence="2 3">
    <name type="scientific">Papaver atlanticum</name>
    <dbReference type="NCBI Taxonomy" id="357466"/>
    <lineage>
        <taxon>Eukaryota</taxon>
        <taxon>Viridiplantae</taxon>
        <taxon>Streptophyta</taxon>
        <taxon>Embryophyta</taxon>
        <taxon>Tracheophyta</taxon>
        <taxon>Spermatophyta</taxon>
        <taxon>Magnoliopsida</taxon>
        <taxon>Ranunculales</taxon>
        <taxon>Papaveraceae</taxon>
        <taxon>Papaveroideae</taxon>
        <taxon>Papaver</taxon>
    </lineage>
</organism>
<comment type="caution">
    <text evidence="2">The sequence shown here is derived from an EMBL/GenBank/DDBJ whole genome shotgun (WGS) entry which is preliminary data.</text>
</comment>
<proteinExistence type="predicted"/>
<feature type="non-terminal residue" evidence="2">
    <location>
        <position position="81"/>
    </location>
</feature>